<evidence type="ECO:0000256" key="1">
    <source>
        <dbReference type="SAM" id="MobiDB-lite"/>
    </source>
</evidence>
<proteinExistence type="predicted"/>
<protein>
    <submittedName>
        <fullName evidence="2">Uncharacterized protein</fullName>
    </submittedName>
</protein>
<name>A0A4Y7SYJ5_COPMI</name>
<sequence length="169" mass="18169">MSVIPATVDHLKPRNWKGDTKVKAVVLQTPWRSGRVMAEEVLLGAAELFKRMEDELSLKPVDILLPNGSLLINVPLAGDNTEHDHEEEGGPVSSLTEPNGELAALDAEARVKVEDEAGILGEEENANGEASTSAFSRTVLVNGKEIVKSQALAAYSRHCTTASSTDRLK</sequence>
<evidence type="ECO:0000313" key="2">
    <source>
        <dbReference type="EMBL" id="TEB26936.1"/>
    </source>
</evidence>
<keyword evidence="3" id="KW-1185">Reference proteome</keyword>
<accession>A0A4Y7SYJ5</accession>
<dbReference type="AlphaFoldDB" id="A0A4Y7SYJ5"/>
<reference evidence="2 3" key="1">
    <citation type="journal article" date="2019" name="Nat. Ecol. Evol.">
        <title>Megaphylogeny resolves global patterns of mushroom evolution.</title>
        <authorList>
            <person name="Varga T."/>
            <person name="Krizsan K."/>
            <person name="Foldi C."/>
            <person name="Dima B."/>
            <person name="Sanchez-Garcia M."/>
            <person name="Sanchez-Ramirez S."/>
            <person name="Szollosi G.J."/>
            <person name="Szarkandi J.G."/>
            <person name="Papp V."/>
            <person name="Albert L."/>
            <person name="Andreopoulos W."/>
            <person name="Angelini C."/>
            <person name="Antonin V."/>
            <person name="Barry K.W."/>
            <person name="Bougher N.L."/>
            <person name="Buchanan P."/>
            <person name="Buyck B."/>
            <person name="Bense V."/>
            <person name="Catcheside P."/>
            <person name="Chovatia M."/>
            <person name="Cooper J."/>
            <person name="Damon W."/>
            <person name="Desjardin D."/>
            <person name="Finy P."/>
            <person name="Geml J."/>
            <person name="Haridas S."/>
            <person name="Hughes K."/>
            <person name="Justo A."/>
            <person name="Karasinski D."/>
            <person name="Kautmanova I."/>
            <person name="Kiss B."/>
            <person name="Kocsube S."/>
            <person name="Kotiranta H."/>
            <person name="LaButti K.M."/>
            <person name="Lechner B.E."/>
            <person name="Liimatainen K."/>
            <person name="Lipzen A."/>
            <person name="Lukacs Z."/>
            <person name="Mihaltcheva S."/>
            <person name="Morgado L.N."/>
            <person name="Niskanen T."/>
            <person name="Noordeloos M.E."/>
            <person name="Ohm R.A."/>
            <person name="Ortiz-Santana B."/>
            <person name="Ovrebo C."/>
            <person name="Racz N."/>
            <person name="Riley R."/>
            <person name="Savchenko A."/>
            <person name="Shiryaev A."/>
            <person name="Soop K."/>
            <person name="Spirin V."/>
            <person name="Szebenyi C."/>
            <person name="Tomsovsky M."/>
            <person name="Tulloss R.E."/>
            <person name="Uehling J."/>
            <person name="Grigoriev I.V."/>
            <person name="Vagvolgyi C."/>
            <person name="Papp T."/>
            <person name="Martin F.M."/>
            <person name="Miettinen O."/>
            <person name="Hibbett D.S."/>
            <person name="Nagy L.G."/>
        </authorList>
    </citation>
    <scope>NUCLEOTIDE SEQUENCE [LARGE SCALE GENOMIC DNA]</scope>
    <source>
        <strain evidence="2 3">FP101781</strain>
    </source>
</reference>
<dbReference type="Proteomes" id="UP000298030">
    <property type="component" value="Unassembled WGS sequence"/>
</dbReference>
<comment type="caution">
    <text evidence="2">The sequence shown here is derived from an EMBL/GenBank/DDBJ whole genome shotgun (WGS) entry which is preliminary data.</text>
</comment>
<organism evidence="2 3">
    <name type="scientific">Coprinellus micaceus</name>
    <name type="common">Glistening ink-cap mushroom</name>
    <name type="synonym">Coprinus micaceus</name>
    <dbReference type="NCBI Taxonomy" id="71717"/>
    <lineage>
        <taxon>Eukaryota</taxon>
        <taxon>Fungi</taxon>
        <taxon>Dikarya</taxon>
        <taxon>Basidiomycota</taxon>
        <taxon>Agaricomycotina</taxon>
        <taxon>Agaricomycetes</taxon>
        <taxon>Agaricomycetidae</taxon>
        <taxon>Agaricales</taxon>
        <taxon>Agaricineae</taxon>
        <taxon>Psathyrellaceae</taxon>
        <taxon>Coprinellus</taxon>
    </lineage>
</organism>
<feature type="region of interest" description="Disordered" evidence="1">
    <location>
        <begin position="79"/>
        <end position="98"/>
    </location>
</feature>
<dbReference type="EMBL" id="QPFP01000044">
    <property type="protein sequence ID" value="TEB26936.1"/>
    <property type="molecule type" value="Genomic_DNA"/>
</dbReference>
<gene>
    <name evidence="2" type="ORF">FA13DRAFT_1795185</name>
</gene>
<evidence type="ECO:0000313" key="3">
    <source>
        <dbReference type="Proteomes" id="UP000298030"/>
    </source>
</evidence>